<organism evidence="6">
    <name type="scientific">Streptomyces sp. SID12501</name>
    <dbReference type="NCBI Taxonomy" id="2706042"/>
    <lineage>
        <taxon>Bacteria</taxon>
        <taxon>Bacillati</taxon>
        <taxon>Actinomycetota</taxon>
        <taxon>Actinomycetes</taxon>
        <taxon>Kitasatosporales</taxon>
        <taxon>Streptomycetaceae</taxon>
        <taxon>Streptomyces</taxon>
    </lineage>
</organism>
<dbReference type="PANTHER" id="PTHR45527:SF1">
    <property type="entry name" value="FATTY ACID SYNTHASE"/>
    <property type="match status" value="1"/>
</dbReference>
<dbReference type="InterPro" id="IPR045851">
    <property type="entry name" value="AMP-bd_C_sf"/>
</dbReference>
<evidence type="ECO:0000256" key="4">
    <source>
        <dbReference type="SAM" id="MobiDB-lite"/>
    </source>
</evidence>
<keyword evidence="2" id="KW-0596">Phosphopantetheine</keyword>
<dbReference type="InterPro" id="IPR020806">
    <property type="entry name" value="PKS_PP-bd"/>
</dbReference>
<dbReference type="GO" id="GO:0043041">
    <property type="term" value="P:amino acid activation for nonribosomal peptide biosynthetic process"/>
    <property type="evidence" value="ECO:0007669"/>
    <property type="project" value="TreeGrafter"/>
</dbReference>
<dbReference type="RefSeq" id="WP_164313942.1">
    <property type="nucleotide sequence ID" value="NZ_JAAGLU010000008.1"/>
</dbReference>
<dbReference type="InterPro" id="IPR023213">
    <property type="entry name" value="CAT-like_dom_sf"/>
</dbReference>
<dbReference type="PROSITE" id="PS50075">
    <property type="entry name" value="CARRIER"/>
    <property type="match status" value="1"/>
</dbReference>
<dbReference type="SUPFAM" id="SSF56801">
    <property type="entry name" value="Acetyl-CoA synthetase-like"/>
    <property type="match status" value="1"/>
</dbReference>
<dbReference type="Gene3D" id="1.10.1200.10">
    <property type="entry name" value="ACP-like"/>
    <property type="match status" value="1"/>
</dbReference>
<dbReference type="AlphaFoldDB" id="A0A6B3BQ80"/>
<evidence type="ECO:0000256" key="1">
    <source>
        <dbReference type="ARBA" id="ARBA00001957"/>
    </source>
</evidence>
<dbReference type="GO" id="GO:0017000">
    <property type="term" value="P:antibiotic biosynthetic process"/>
    <property type="evidence" value="ECO:0007669"/>
    <property type="project" value="UniProtKB-ARBA"/>
</dbReference>
<dbReference type="Pfam" id="PF00550">
    <property type="entry name" value="PP-binding"/>
    <property type="match status" value="1"/>
</dbReference>
<dbReference type="GO" id="GO:0003824">
    <property type="term" value="F:catalytic activity"/>
    <property type="evidence" value="ECO:0007669"/>
    <property type="project" value="InterPro"/>
</dbReference>
<comment type="caution">
    <text evidence="6">The sequence shown here is derived from an EMBL/GenBank/DDBJ whole genome shotgun (WGS) entry which is preliminary data.</text>
</comment>
<dbReference type="GO" id="GO:0031177">
    <property type="term" value="F:phosphopantetheine binding"/>
    <property type="evidence" value="ECO:0007669"/>
    <property type="project" value="InterPro"/>
</dbReference>
<dbReference type="SUPFAM" id="SSF52777">
    <property type="entry name" value="CoA-dependent acyltransferases"/>
    <property type="match status" value="2"/>
</dbReference>
<comment type="cofactor">
    <cofactor evidence="1">
        <name>pantetheine 4'-phosphate</name>
        <dbReference type="ChEBI" id="CHEBI:47942"/>
    </cofactor>
</comment>
<dbReference type="InterPro" id="IPR010071">
    <property type="entry name" value="AA_adenyl_dom"/>
</dbReference>
<dbReference type="InterPro" id="IPR020845">
    <property type="entry name" value="AMP-binding_CS"/>
</dbReference>
<protein>
    <submittedName>
        <fullName evidence="6">Amino acid adenylation domain-containing protein</fullName>
    </submittedName>
</protein>
<accession>A0A6B3BQ80</accession>
<evidence type="ECO:0000313" key="6">
    <source>
        <dbReference type="EMBL" id="NEC86500.1"/>
    </source>
</evidence>
<dbReference type="Pfam" id="PF13193">
    <property type="entry name" value="AMP-binding_C"/>
    <property type="match status" value="1"/>
</dbReference>
<proteinExistence type="predicted"/>
<dbReference type="InterPro" id="IPR036736">
    <property type="entry name" value="ACP-like_sf"/>
</dbReference>
<evidence type="ECO:0000259" key="5">
    <source>
        <dbReference type="PROSITE" id="PS50075"/>
    </source>
</evidence>
<sequence length="1044" mass="109998">MQPDPTWNRTARTYPDGDSLHGIVRAHARTRPDALALVHGTRTVTYGLLDRASDAYAVQLAALGVGRGDLVPVRLPRGAELAAAVLAVLKLGAAYALLDGGWPRSRVADVLVQLDAKVLIDAPGGELPESSPVARWCPPPGGLTAAAGDADPDFEPVAAAGGDPACVFFTSGTTGSPKGVLTPHRATVRLFRPGPGGFARFGPGTVMPQAAPVPWDGYSLELWSVLLNGGTSLVVDEPYLSPQGLRAGVARHGVGTAWLTSSLFNMIVDEDLAAFDGMTQVMIGGERLSAPHVRRFLARHPGIALINGYGPVESTVFATTHRISPADCDRPAGIPIGRPVPDTQVYVLDGDRLCAIGEPGELCVAGDGLALRYLGRPELTAEKFTQVAVDGLRLRVYRTGDVAHWDKDGLLHYGGRADRQVKIRGHRIEPAEVERQIEQLLPGVRHCAVVARRDEDTGTCLSLAAFCVPHRPGDTLDGALDTLRSALVRHHVPEALMSIERFPLTGNGKLDERAMLGLLPAPGPPAPPAPAAEAASAPGDPVVALVAAVFGEVLGLTEIPVDADFTALGGTSLAAGRVCARLSARLERPVPVSLLFQHPSANALGERLRSSGETGTGFPAESLPKPLPDAEIPLGPVQEGFLTRHLLVPDDRAGHCLAAWTIDGPLDLAALRQAVADVHERHPALRSAYVMGRGRTYAVPDSATAPGIVALPTAPAEEAAFTAVRTALAEPLDLAEGQVWRAALAPVDGGRRAVFGYVVHHIAFDGWSESVLAGDLAAAYNARLVGDVPDRPVLPSAPRTWALREAHLAAADLPGQRERLKAVLRGVPDLRLPAAGGGTGVLRVEVPLTARETAGVNREAAATGLTRFAVLLSRYAAALAELTGQDDFGIGVPLAQRTDTRLEEAVGCHIGMVCLRMRGPALTADRAATAATGRLVREAFACQDVGIAEAVRLVNPPRTSRSPLFQTIFAYQDNTPARLALRDARTAFRRLPYLGIPTEIQAEVWPDGEALRIVLNADAGAVSGDFVRSLAKTFSDLVRTTGAS</sequence>
<dbReference type="Gene3D" id="3.30.559.30">
    <property type="entry name" value="Nonribosomal peptide synthetase, condensation domain"/>
    <property type="match status" value="1"/>
</dbReference>
<dbReference type="NCBIfam" id="TIGR01733">
    <property type="entry name" value="AA-adenyl-dom"/>
    <property type="match status" value="1"/>
</dbReference>
<dbReference type="InterPro" id="IPR009081">
    <property type="entry name" value="PP-bd_ACP"/>
</dbReference>
<dbReference type="GO" id="GO:0008610">
    <property type="term" value="P:lipid biosynthetic process"/>
    <property type="evidence" value="ECO:0007669"/>
    <property type="project" value="UniProtKB-ARBA"/>
</dbReference>
<feature type="domain" description="Carrier" evidence="5">
    <location>
        <begin position="537"/>
        <end position="612"/>
    </location>
</feature>
<dbReference type="PANTHER" id="PTHR45527">
    <property type="entry name" value="NONRIBOSOMAL PEPTIDE SYNTHETASE"/>
    <property type="match status" value="1"/>
</dbReference>
<dbReference type="GO" id="GO:0005737">
    <property type="term" value="C:cytoplasm"/>
    <property type="evidence" value="ECO:0007669"/>
    <property type="project" value="TreeGrafter"/>
</dbReference>
<gene>
    <name evidence="6" type="ORF">G3I71_11885</name>
</gene>
<dbReference type="InterPro" id="IPR042099">
    <property type="entry name" value="ANL_N_sf"/>
</dbReference>
<evidence type="ECO:0000256" key="2">
    <source>
        <dbReference type="ARBA" id="ARBA00022450"/>
    </source>
</evidence>
<dbReference type="SUPFAM" id="SSF47336">
    <property type="entry name" value="ACP-like"/>
    <property type="match status" value="1"/>
</dbReference>
<keyword evidence="3" id="KW-0597">Phosphoprotein</keyword>
<feature type="region of interest" description="Disordered" evidence="4">
    <location>
        <begin position="607"/>
        <end position="630"/>
    </location>
</feature>
<dbReference type="SMART" id="SM00823">
    <property type="entry name" value="PKS_PP"/>
    <property type="match status" value="1"/>
</dbReference>
<dbReference type="Gene3D" id="3.30.300.30">
    <property type="match status" value="1"/>
</dbReference>
<reference evidence="6" key="1">
    <citation type="submission" date="2020-01" db="EMBL/GenBank/DDBJ databases">
        <title>Insect and environment-associated Actinomycetes.</title>
        <authorList>
            <person name="Currrie C."/>
            <person name="Chevrette M."/>
            <person name="Carlson C."/>
            <person name="Stubbendieck R."/>
            <person name="Wendt-Pienkowski E."/>
        </authorList>
    </citation>
    <scope>NUCLEOTIDE SEQUENCE</scope>
    <source>
        <strain evidence="6">SID12501</strain>
    </source>
</reference>
<dbReference type="Gene3D" id="3.40.50.12780">
    <property type="entry name" value="N-terminal domain of ligase-like"/>
    <property type="match status" value="1"/>
</dbReference>
<dbReference type="EMBL" id="JAAGLU010000008">
    <property type="protein sequence ID" value="NEC86500.1"/>
    <property type="molecule type" value="Genomic_DNA"/>
</dbReference>
<dbReference type="Pfam" id="PF00501">
    <property type="entry name" value="AMP-binding"/>
    <property type="match status" value="1"/>
</dbReference>
<dbReference type="Gene3D" id="3.30.559.10">
    <property type="entry name" value="Chloramphenicol acetyltransferase-like domain"/>
    <property type="match status" value="1"/>
</dbReference>
<dbReference type="InterPro" id="IPR000873">
    <property type="entry name" value="AMP-dep_synth/lig_dom"/>
</dbReference>
<dbReference type="GO" id="GO:0044550">
    <property type="term" value="P:secondary metabolite biosynthetic process"/>
    <property type="evidence" value="ECO:0007669"/>
    <property type="project" value="TreeGrafter"/>
</dbReference>
<dbReference type="PROSITE" id="PS00455">
    <property type="entry name" value="AMP_BINDING"/>
    <property type="match status" value="1"/>
</dbReference>
<dbReference type="Pfam" id="PF00668">
    <property type="entry name" value="Condensation"/>
    <property type="match status" value="1"/>
</dbReference>
<dbReference type="InterPro" id="IPR001242">
    <property type="entry name" value="Condensation_dom"/>
</dbReference>
<dbReference type="InterPro" id="IPR025110">
    <property type="entry name" value="AMP-bd_C"/>
</dbReference>
<evidence type="ECO:0000256" key="3">
    <source>
        <dbReference type="ARBA" id="ARBA00022553"/>
    </source>
</evidence>
<name>A0A6B3BQ80_9ACTN</name>